<keyword evidence="7" id="KW-1185">Reference proteome</keyword>
<dbReference type="PANTHER" id="PTHR47107:SF1">
    <property type="entry name" value="CERAMIDE-BINDING PROTEIN SVF1-RELATED"/>
    <property type="match status" value="1"/>
</dbReference>
<gene>
    <name evidence="6" type="ORF">GSTUAT00005804001</name>
</gene>
<evidence type="ECO:0000256" key="2">
    <source>
        <dbReference type="ARBA" id="ARBA00009069"/>
    </source>
</evidence>
<dbReference type="GO" id="GO:0006979">
    <property type="term" value="P:response to oxidative stress"/>
    <property type="evidence" value="ECO:0007669"/>
    <property type="project" value="InterPro"/>
</dbReference>
<evidence type="ECO:0000259" key="5">
    <source>
        <dbReference type="Pfam" id="PF17187"/>
    </source>
</evidence>
<evidence type="ECO:0000313" key="6">
    <source>
        <dbReference type="EMBL" id="CUS10121.1"/>
    </source>
</evidence>
<dbReference type="Pfam" id="PF08622">
    <property type="entry name" value="Svf1"/>
    <property type="match status" value="1"/>
</dbReference>
<dbReference type="InterPro" id="IPR013931">
    <property type="entry name" value="Svf1-like_N"/>
</dbReference>
<dbReference type="EMBL" id="LN891056">
    <property type="protein sequence ID" value="CUS10121.1"/>
    <property type="molecule type" value="Genomic_DNA"/>
</dbReference>
<protein>
    <recommendedName>
        <fullName evidence="8">Survival factor 1</fullName>
    </recommendedName>
</protein>
<dbReference type="AlphaFoldDB" id="A0A292PTJ7"/>
<dbReference type="InterPro" id="IPR033394">
    <property type="entry name" value="Svf1-like_C"/>
</dbReference>
<organism evidence="6 7">
    <name type="scientific">Tuber aestivum</name>
    <name type="common">summer truffle</name>
    <dbReference type="NCBI Taxonomy" id="59557"/>
    <lineage>
        <taxon>Eukaryota</taxon>
        <taxon>Fungi</taxon>
        <taxon>Dikarya</taxon>
        <taxon>Ascomycota</taxon>
        <taxon>Pezizomycotina</taxon>
        <taxon>Pezizomycetes</taxon>
        <taxon>Pezizales</taxon>
        <taxon>Tuberaceae</taxon>
        <taxon>Tuber</taxon>
    </lineage>
</organism>
<evidence type="ECO:0000256" key="1">
    <source>
        <dbReference type="ARBA" id="ARBA00004496"/>
    </source>
</evidence>
<comment type="similarity">
    <text evidence="2">Belongs to the SVF1 family.</text>
</comment>
<dbReference type="SUPFAM" id="SSF159245">
    <property type="entry name" value="AttH-like"/>
    <property type="match status" value="1"/>
</dbReference>
<feature type="domain" description="Svf1-like C-terminal" evidence="5">
    <location>
        <begin position="222"/>
        <end position="405"/>
    </location>
</feature>
<feature type="domain" description="Svf1-like N-terminal" evidence="4">
    <location>
        <begin position="59"/>
        <end position="220"/>
    </location>
</feature>
<reference evidence="6" key="1">
    <citation type="submission" date="2015-10" db="EMBL/GenBank/DDBJ databases">
        <authorList>
            <person name="Regsiter A."/>
            <person name="william w."/>
        </authorList>
    </citation>
    <scope>NUCLEOTIDE SEQUENCE</scope>
    <source>
        <strain evidence="6">Montdore</strain>
    </source>
</reference>
<evidence type="ECO:0000313" key="7">
    <source>
        <dbReference type="Proteomes" id="UP001412239"/>
    </source>
</evidence>
<evidence type="ECO:0000256" key="3">
    <source>
        <dbReference type="ARBA" id="ARBA00022490"/>
    </source>
</evidence>
<dbReference type="GO" id="GO:0005737">
    <property type="term" value="C:cytoplasm"/>
    <property type="evidence" value="ECO:0007669"/>
    <property type="project" value="UniProtKB-SubCell"/>
</dbReference>
<dbReference type="Proteomes" id="UP001412239">
    <property type="component" value="Unassembled WGS sequence"/>
</dbReference>
<name>A0A292PTJ7_9PEZI</name>
<comment type="subcellular location">
    <subcellularLocation>
        <location evidence="1">Cytoplasm</location>
    </subcellularLocation>
</comment>
<dbReference type="PANTHER" id="PTHR47107">
    <property type="entry name" value="SVF1-LIKE PROTEIN YDR222W-RELATED"/>
    <property type="match status" value="1"/>
</dbReference>
<sequence length="407" mass="44565">MLSWVKSAAQSTLATVAGTAEPIYGPEAFHTVAKQESLNPSNEITKEDMGWNVLETTSVETQTFYLNADSGHHGLVQVIYSNVANLHFTVQLSTKIFHPDGKIVWSSRPVTNYGFDVGNYSFYADNMAITMSEDGNSYSIKSMVDPELSIDLTCTRLGPGFKIGRDGKSLYGTDPADPWGAIRHIFWPRNKLTGCMVVAEDGDPVKIDFSGSAMLVMALQAMKPHHAGAPAKWNFANFQGPTMCAVMMEFTTPPSYGSSKVNVSGIVTDGEIIGASACGTVEHLKTKLDEEAGWPEPTEAKFVWKSNRDGKDVEAVIEGSLGDRIDRVDVMAEVPAFIKKIASSAAGTKPYIYQVSLKPPTIQMPPFVYKADDYKQYSKQMTLKVKIGDQVIEEEGKFFGEATYICE</sequence>
<dbReference type="InterPro" id="IPR051385">
    <property type="entry name" value="Ceramide-binding_SVF1"/>
</dbReference>
<proteinExistence type="inferred from homology"/>
<evidence type="ECO:0000259" key="4">
    <source>
        <dbReference type="Pfam" id="PF08622"/>
    </source>
</evidence>
<evidence type="ECO:0008006" key="8">
    <source>
        <dbReference type="Google" id="ProtNLM"/>
    </source>
</evidence>
<accession>A0A292PTJ7</accession>
<dbReference type="Pfam" id="PF17187">
    <property type="entry name" value="Svf1_C"/>
    <property type="match status" value="1"/>
</dbReference>
<keyword evidence="3" id="KW-0963">Cytoplasm</keyword>